<evidence type="ECO:0000256" key="2">
    <source>
        <dbReference type="ARBA" id="ARBA00022722"/>
    </source>
</evidence>
<dbReference type="GO" id="GO:0004527">
    <property type="term" value="F:exonuclease activity"/>
    <property type="evidence" value="ECO:0007669"/>
    <property type="project" value="UniProtKB-KW"/>
</dbReference>
<evidence type="ECO:0000259" key="17">
    <source>
        <dbReference type="PROSITE" id="PS51198"/>
    </source>
</evidence>
<dbReference type="PANTHER" id="PTHR11070">
    <property type="entry name" value="UVRD / RECB / PCRA DNA HELICASE FAMILY MEMBER"/>
    <property type="match status" value="1"/>
</dbReference>
<evidence type="ECO:0000256" key="16">
    <source>
        <dbReference type="SAM" id="MobiDB-lite"/>
    </source>
</evidence>
<dbReference type="Gene3D" id="1.10.486.10">
    <property type="entry name" value="PCRA, domain 4"/>
    <property type="match status" value="1"/>
</dbReference>
<dbReference type="PANTHER" id="PTHR11070:SF2">
    <property type="entry name" value="ATP-DEPENDENT DNA HELICASE SRS2"/>
    <property type="match status" value="1"/>
</dbReference>
<keyword evidence="7" id="KW-0269">Exonuclease</keyword>
<keyword evidence="9" id="KW-0238">DNA-binding</keyword>
<gene>
    <name evidence="19" type="ORF">D8Y22_22225</name>
</gene>
<dbReference type="OrthoDB" id="203178at2157"/>
<evidence type="ECO:0000256" key="8">
    <source>
        <dbReference type="ARBA" id="ARBA00022840"/>
    </source>
</evidence>
<organism evidence="19 20">
    <name type="scientific">Salinadaptatus halalkaliphilus</name>
    <dbReference type="NCBI Taxonomy" id="2419781"/>
    <lineage>
        <taxon>Archaea</taxon>
        <taxon>Methanobacteriati</taxon>
        <taxon>Methanobacteriota</taxon>
        <taxon>Stenosarchaea group</taxon>
        <taxon>Halobacteria</taxon>
        <taxon>Halobacteriales</taxon>
        <taxon>Natrialbaceae</taxon>
        <taxon>Salinadaptatus</taxon>
    </lineage>
</organism>
<evidence type="ECO:0000313" key="20">
    <source>
        <dbReference type="Proteomes" id="UP000318864"/>
    </source>
</evidence>
<dbReference type="Pfam" id="PF00580">
    <property type="entry name" value="UvrD-helicase"/>
    <property type="match status" value="1"/>
</dbReference>
<dbReference type="GO" id="GO:0005524">
    <property type="term" value="F:ATP binding"/>
    <property type="evidence" value="ECO:0007669"/>
    <property type="project" value="UniProtKB-UniRule"/>
</dbReference>
<dbReference type="GO" id="GO:0003677">
    <property type="term" value="F:DNA binding"/>
    <property type="evidence" value="ECO:0007669"/>
    <property type="project" value="UniProtKB-KW"/>
</dbReference>
<comment type="catalytic activity">
    <reaction evidence="14">
        <text>ATP + H2O = ADP + phosphate + H(+)</text>
        <dbReference type="Rhea" id="RHEA:13065"/>
        <dbReference type="ChEBI" id="CHEBI:15377"/>
        <dbReference type="ChEBI" id="CHEBI:15378"/>
        <dbReference type="ChEBI" id="CHEBI:30616"/>
        <dbReference type="ChEBI" id="CHEBI:43474"/>
        <dbReference type="ChEBI" id="CHEBI:456216"/>
        <dbReference type="EC" id="5.6.2.4"/>
    </reaction>
</comment>
<dbReference type="Gene3D" id="3.40.50.300">
    <property type="entry name" value="P-loop containing nucleotide triphosphate hydrolases"/>
    <property type="match status" value="4"/>
</dbReference>
<keyword evidence="4" id="KW-0227">DNA damage</keyword>
<keyword evidence="2" id="KW-0540">Nuclease</keyword>
<dbReference type="SUPFAM" id="SSF52540">
    <property type="entry name" value="P-loop containing nucleoside triphosphate hydrolases"/>
    <property type="match status" value="1"/>
</dbReference>
<accession>A0A4S3THT3</accession>
<evidence type="ECO:0000256" key="14">
    <source>
        <dbReference type="ARBA" id="ARBA00048988"/>
    </source>
</evidence>
<evidence type="ECO:0000256" key="9">
    <source>
        <dbReference type="ARBA" id="ARBA00023125"/>
    </source>
</evidence>
<evidence type="ECO:0000259" key="18">
    <source>
        <dbReference type="PROSITE" id="PS51217"/>
    </source>
</evidence>
<evidence type="ECO:0000313" key="19">
    <source>
        <dbReference type="EMBL" id="THE62783.1"/>
    </source>
</evidence>
<keyword evidence="10" id="KW-0234">DNA repair</keyword>
<dbReference type="GO" id="GO:0043138">
    <property type="term" value="F:3'-5' DNA helicase activity"/>
    <property type="evidence" value="ECO:0007669"/>
    <property type="project" value="UniProtKB-EC"/>
</dbReference>
<evidence type="ECO:0000256" key="11">
    <source>
        <dbReference type="ARBA" id="ARBA00023235"/>
    </source>
</evidence>
<evidence type="ECO:0000256" key="15">
    <source>
        <dbReference type="PROSITE-ProRule" id="PRU00560"/>
    </source>
</evidence>
<dbReference type="RefSeq" id="WP_141466798.1">
    <property type="nucleotide sequence ID" value="NZ_RBZW01000077.1"/>
</dbReference>
<dbReference type="InterPro" id="IPR014017">
    <property type="entry name" value="DNA_helicase_UvrD-like_C"/>
</dbReference>
<keyword evidence="5 15" id="KW-0378">Hydrolase</keyword>
<evidence type="ECO:0000256" key="10">
    <source>
        <dbReference type="ARBA" id="ARBA00023204"/>
    </source>
</evidence>
<feature type="binding site" evidence="15">
    <location>
        <begin position="36"/>
        <end position="43"/>
    </location>
    <ligand>
        <name>ATP</name>
        <dbReference type="ChEBI" id="CHEBI:30616"/>
    </ligand>
</feature>
<reference evidence="19 20" key="1">
    <citation type="submission" date="2018-10" db="EMBL/GenBank/DDBJ databases">
        <title>Natronolimnobius sp. XQ-INN 246 isolated from Inner Mongolia Autonomous Region of China.</title>
        <authorList>
            <person name="Xue Q."/>
        </authorList>
    </citation>
    <scope>NUCLEOTIDE SEQUENCE [LARGE SCALE GENOMIC DNA]</scope>
    <source>
        <strain evidence="19 20">XQ-INN 246</strain>
    </source>
</reference>
<dbReference type="Pfam" id="PF13361">
    <property type="entry name" value="UvrD_C"/>
    <property type="match status" value="1"/>
</dbReference>
<dbReference type="EC" id="5.6.2.4" evidence="13"/>
<keyword evidence="11" id="KW-0413">Isomerase</keyword>
<dbReference type="InterPro" id="IPR014016">
    <property type="entry name" value="UvrD-like_ATP-bd"/>
</dbReference>
<evidence type="ECO:0000256" key="4">
    <source>
        <dbReference type="ARBA" id="ARBA00022763"/>
    </source>
</evidence>
<keyword evidence="3 15" id="KW-0547">Nucleotide-binding</keyword>
<dbReference type="InterPro" id="IPR027417">
    <property type="entry name" value="P-loop_NTPase"/>
</dbReference>
<dbReference type="PROSITE" id="PS51217">
    <property type="entry name" value="UVRD_HELICASE_CTER"/>
    <property type="match status" value="1"/>
</dbReference>
<dbReference type="Proteomes" id="UP000318864">
    <property type="component" value="Unassembled WGS sequence"/>
</dbReference>
<dbReference type="GO" id="GO:0000725">
    <property type="term" value="P:recombinational repair"/>
    <property type="evidence" value="ECO:0007669"/>
    <property type="project" value="TreeGrafter"/>
</dbReference>
<evidence type="ECO:0000256" key="7">
    <source>
        <dbReference type="ARBA" id="ARBA00022839"/>
    </source>
</evidence>
<dbReference type="InterPro" id="IPR011604">
    <property type="entry name" value="PDDEXK-like_dom_sf"/>
</dbReference>
<keyword evidence="6 15" id="KW-0347">Helicase</keyword>
<comment type="caution">
    <text evidence="19">The sequence shown here is derived from an EMBL/GenBank/DDBJ whole genome shotgun (WGS) entry which is preliminary data.</text>
</comment>
<dbReference type="AlphaFoldDB" id="A0A4S3THT3"/>
<dbReference type="InterPro" id="IPR013986">
    <property type="entry name" value="DExx_box_DNA_helicase_dom_sf"/>
</dbReference>
<evidence type="ECO:0000256" key="6">
    <source>
        <dbReference type="ARBA" id="ARBA00022806"/>
    </source>
</evidence>
<name>A0A4S3THT3_9EURY</name>
<feature type="domain" description="UvrD-like helicase C-terminal" evidence="18">
    <location>
        <begin position="474"/>
        <end position="750"/>
    </location>
</feature>
<evidence type="ECO:0000256" key="12">
    <source>
        <dbReference type="ARBA" id="ARBA00034617"/>
    </source>
</evidence>
<feature type="domain" description="UvrD-like helicase ATP-binding" evidence="17">
    <location>
        <begin position="15"/>
        <end position="453"/>
    </location>
</feature>
<evidence type="ECO:0000256" key="3">
    <source>
        <dbReference type="ARBA" id="ARBA00022741"/>
    </source>
</evidence>
<keyword evidence="8 15" id="KW-0067">ATP-binding</keyword>
<dbReference type="Pfam" id="PF12705">
    <property type="entry name" value="PDDEXK_1"/>
    <property type="match status" value="1"/>
</dbReference>
<dbReference type="Gene3D" id="3.90.320.10">
    <property type="match status" value="1"/>
</dbReference>
<dbReference type="Gene3D" id="1.10.10.160">
    <property type="match status" value="1"/>
</dbReference>
<feature type="region of interest" description="Disordered" evidence="16">
    <location>
        <begin position="476"/>
        <end position="508"/>
    </location>
</feature>
<proteinExistence type="inferred from homology"/>
<evidence type="ECO:0000256" key="1">
    <source>
        <dbReference type="ARBA" id="ARBA00009922"/>
    </source>
</evidence>
<protein>
    <recommendedName>
        <fullName evidence="13">DNA 3'-5' helicase</fullName>
        <ecNumber evidence="13">5.6.2.4</ecNumber>
    </recommendedName>
</protein>
<dbReference type="InterPro" id="IPR038726">
    <property type="entry name" value="PDDEXK_AddAB-type"/>
</dbReference>
<comment type="similarity">
    <text evidence="1">Belongs to the helicase family. UvrD subfamily.</text>
</comment>
<comment type="catalytic activity">
    <reaction evidence="12">
        <text>Couples ATP hydrolysis with the unwinding of duplex DNA by translocating in the 3'-5' direction.</text>
        <dbReference type="EC" id="5.6.2.4"/>
    </reaction>
</comment>
<dbReference type="PROSITE" id="PS51198">
    <property type="entry name" value="UVRD_HELICASE_ATP_BIND"/>
    <property type="match status" value="1"/>
</dbReference>
<feature type="region of interest" description="Disordered" evidence="16">
    <location>
        <begin position="939"/>
        <end position="960"/>
    </location>
</feature>
<evidence type="ECO:0000256" key="13">
    <source>
        <dbReference type="ARBA" id="ARBA00034808"/>
    </source>
</evidence>
<dbReference type="EMBL" id="RBZW01000077">
    <property type="protein sequence ID" value="THE62783.1"/>
    <property type="molecule type" value="Genomic_DNA"/>
</dbReference>
<sequence>MADRDLRGTDGDRPLEPTADQRAVVKGEAACLSVDAGAGTGKTTTMLMRLERAIDRGNVDPEDVLVLTFANEAAGSIRNAVADRLEPDAAAAVDVYTYHSFCHRLVREYAYALGYSPDFEVVTDEKRRRIVGRLLAETDYDFAVARDGDDLRREADEFVATMSRENVSPAALREGLPDVRTLELCTEFVTWLERRADAELSFDNEAFRYFNRDEHLEAARESLVSYGTLVEFCREKIAEAPAAFREDAVVRDVDQYLQQLQTCVTRTIETLSLDTPTTKHLPRALFGDEIWGASTNRIEQTPIGRLRQYLEFLRLARHYTEVYADYHAALEADRALDFDELVRTATALVADVDGEREPFTDVPSGGLGDGVPDEIASQWHQVYCDEFQDTDETQFELITALTDGPDRPDLVAIGDKDQAIYGWRGTDREGLDRLAATSDDHESIALERNFRSRQPILDLTNYCTYGGQTTKTLRADDRADDAVSAADDGGDGSSEKTDDANGETPSDRVVTVQSDALETSTATQVATTVSRLLNGEAENVPRRSLADIAVITRTNGQAQQVADELRDRRIPFEVSGSPRGDISPGIQTLLSYLRVLVDPSADVHLRRVLTYRYRLAETDLQTLHHQDGSLSQAVASIDDDALEAPNRLERAREDLKTLREIRDVYPLSAFLRRFRERTRIAWFLTSEERRTLERLDRFVDAYGDDAVATTLSESVVDALERTLAGSDGDRTQGTHSSDCIDVMTVHQAKGLEFDTVLVPYLSDEEWCVDGEYARRARYRLLAATLDPEIESPLCADLATETVGEEWRVLHVALTRAENHLFVFGSTYDYDGEADELAASTASSCLPPAIEWSVTGRRMDLWSTLGDSLERVRADHPERVADRTDEIGRSADRTPGEITYYAGYDDRPVEPLETREAIQRVHRLGRLLRRGALLPAADAAAVTGRTESDSTDSIEGRSQVPSARSLSALTADTVRFPLESLPSSTELPVAMAHSYTAIETHETCPRKHYLEHVVAAIDDPPADPDSDGTHSSRATGSRLVGTIFHDVAEEAFYKGYETKSAWTDAARRQLTARDLTDHREAVLACIDGYFAARAPEIDPPVSEWAQLAAELPFALEDISGVDGEVVGYVDAVCRLPAGSGGVGPDGSDSTPIVVLDYKTTAERIDPADAAQLALYVRACEDRLDEAVAAAGYVYVGDAERPRVDLFEPATLPTWDAVRNTLVAADELNYRETTPGDHCQYCPHRSLGCAPEEYTPSAADDYSNNCNDLHTDRRSVWRSDAQ</sequence>
<keyword evidence="20" id="KW-1185">Reference proteome</keyword>
<dbReference type="InterPro" id="IPR000212">
    <property type="entry name" value="DNA_helicase_UvrD/REP"/>
</dbReference>
<evidence type="ECO:0000256" key="5">
    <source>
        <dbReference type="ARBA" id="ARBA00022801"/>
    </source>
</evidence>